<keyword evidence="2" id="KW-1185">Reference proteome</keyword>
<organism evidence="1 2">
    <name type="scientific">Rhizopus delemar (strain RA 99-880 / ATCC MYA-4621 / FGSC 9543 / NRRL 43880)</name>
    <name type="common">Mucormycosis agent</name>
    <name type="synonym">Rhizopus arrhizus var. delemar</name>
    <dbReference type="NCBI Taxonomy" id="246409"/>
    <lineage>
        <taxon>Eukaryota</taxon>
        <taxon>Fungi</taxon>
        <taxon>Fungi incertae sedis</taxon>
        <taxon>Mucoromycota</taxon>
        <taxon>Mucoromycotina</taxon>
        <taxon>Mucoromycetes</taxon>
        <taxon>Mucorales</taxon>
        <taxon>Mucorineae</taxon>
        <taxon>Rhizopodaceae</taxon>
        <taxon>Rhizopus</taxon>
    </lineage>
</organism>
<dbReference type="RefSeq" id="XP_067528005.1">
    <property type="nucleotide sequence ID" value="XM_067671904.1"/>
</dbReference>
<evidence type="ECO:0000313" key="2">
    <source>
        <dbReference type="Proteomes" id="UP000009138"/>
    </source>
</evidence>
<dbReference type="AlphaFoldDB" id="I1CVX9"/>
<protein>
    <submittedName>
        <fullName evidence="1">Uncharacterized protein</fullName>
    </submittedName>
</protein>
<evidence type="ECO:0000313" key="1">
    <source>
        <dbReference type="EMBL" id="EIE92609.1"/>
    </source>
</evidence>
<sequence>MKLMDLFEDINEAKEYSRQCKSTSTKVDIVSHAFIVKTCFQAPPRGGHVE</sequence>
<gene>
    <name evidence="1" type="ORF">RO3G_17320</name>
</gene>
<dbReference type="VEuPathDB" id="FungiDB:RO3G_17320"/>
<dbReference type="GeneID" id="93624285"/>
<reference evidence="1 2" key="1">
    <citation type="journal article" date="2009" name="PLoS Genet.">
        <title>Genomic analysis of the basal lineage fungus Rhizopus oryzae reveals a whole-genome duplication.</title>
        <authorList>
            <person name="Ma L.-J."/>
            <person name="Ibrahim A.S."/>
            <person name="Skory C."/>
            <person name="Grabherr M.G."/>
            <person name="Burger G."/>
            <person name="Butler M."/>
            <person name="Elias M."/>
            <person name="Idnurm A."/>
            <person name="Lang B.F."/>
            <person name="Sone T."/>
            <person name="Abe A."/>
            <person name="Calvo S.E."/>
            <person name="Corrochano L.M."/>
            <person name="Engels R."/>
            <person name="Fu J."/>
            <person name="Hansberg W."/>
            <person name="Kim J.-M."/>
            <person name="Kodira C.D."/>
            <person name="Koehrsen M.J."/>
            <person name="Liu B."/>
            <person name="Miranda-Saavedra D."/>
            <person name="O'Leary S."/>
            <person name="Ortiz-Castellanos L."/>
            <person name="Poulter R."/>
            <person name="Rodriguez-Romero J."/>
            <person name="Ruiz-Herrera J."/>
            <person name="Shen Y.-Q."/>
            <person name="Zeng Q."/>
            <person name="Galagan J."/>
            <person name="Birren B.W."/>
            <person name="Cuomo C.A."/>
            <person name="Wickes B.L."/>
        </authorList>
    </citation>
    <scope>NUCLEOTIDE SEQUENCE [LARGE SCALE GENOMIC DNA]</scope>
    <source>
        <strain evidence="2">RA 99-880 / ATCC MYA-4621 / FGSC 9543 / NRRL 43880</strain>
    </source>
</reference>
<proteinExistence type="predicted"/>
<dbReference type="InParanoid" id="I1CVX9"/>
<name>I1CVX9_RHIO9</name>
<dbReference type="Proteomes" id="UP000009138">
    <property type="component" value="Unassembled WGS sequence"/>
</dbReference>
<dbReference type="EMBL" id="GG669519">
    <property type="protein sequence ID" value="EIE92609.1"/>
    <property type="molecule type" value="Genomic_DNA"/>
</dbReference>
<accession>I1CVX9</accession>